<gene>
    <name evidence="2" type="ORF">LEP1GSC024_2172</name>
</gene>
<keyword evidence="1" id="KW-1133">Transmembrane helix</keyword>
<dbReference type="AlphaFoldDB" id="M6YJ35"/>
<keyword evidence="1" id="KW-0812">Transmembrane</keyword>
<organism evidence="2 3">
    <name type="scientific">Leptospira noguchii str. 2001034031</name>
    <dbReference type="NCBI Taxonomy" id="1193053"/>
    <lineage>
        <taxon>Bacteria</taxon>
        <taxon>Pseudomonadati</taxon>
        <taxon>Spirochaetota</taxon>
        <taxon>Spirochaetia</taxon>
        <taxon>Leptospirales</taxon>
        <taxon>Leptospiraceae</taxon>
        <taxon>Leptospira</taxon>
    </lineage>
</organism>
<reference evidence="2 3" key="1">
    <citation type="submission" date="2013-01" db="EMBL/GenBank/DDBJ databases">
        <authorList>
            <person name="Harkins D.M."/>
            <person name="Durkin A.S."/>
            <person name="Brinkac L.M."/>
            <person name="Haft D.H."/>
            <person name="Selengut J.D."/>
            <person name="Sanka R."/>
            <person name="DePew J."/>
            <person name="Purushe J."/>
            <person name="Whelen A.C."/>
            <person name="Vinetz J.M."/>
            <person name="Sutton G.G."/>
            <person name="Nierman W.C."/>
            <person name="Fouts D.E."/>
        </authorList>
    </citation>
    <scope>NUCLEOTIDE SEQUENCE [LARGE SCALE GENOMIC DNA]</scope>
    <source>
        <strain evidence="2 3">2001034031</strain>
    </source>
</reference>
<proteinExistence type="predicted"/>
<protein>
    <submittedName>
        <fullName evidence="2">Uncharacterized protein</fullName>
    </submittedName>
</protein>
<dbReference type="NCBIfam" id="NF047503">
    <property type="entry name" value="LB_137_fam"/>
    <property type="match status" value="1"/>
</dbReference>
<name>M6YJ35_9LEPT</name>
<feature type="transmembrane region" description="Helical" evidence="1">
    <location>
        <begin position="280"/>
        <end position="306"/>
    </location>
</feature>
<accession>M6YJ35</accession>
<comment type="caution">
    <text evidence="2">The sequence shown here is derived from an EMBL/GenBank/DDBJ whole genome shotgun (WGS) entry which is preliminary data.</text>
</comment>
<dbReference type="Proteomes" id="UP000012138">
    <property type="component" value="Unassembled WGS sequence"/>
</dbReference>
<feature type="transmembrane region" description="Helical" evidence="1">
    <location>
        <begin position="222"/>
        <end position="241"/>
    </location>
</feature>
<evidence type="ECO:0000313" key="2">
    <source>
        <dbReference type="EMBL" id="EMO89614.1"/>
    </source>
</evidence>
<evidence type="ECO:0000313" key="3">
    <source>
        <dbReference type="Proteomes" id="UP000012138"/>
    </source>
</evidence>
<dbReference type="EMBL" id="AKXB02000091">
    <property type="protein sequence ID" value="EMO89614.1"/>
    <property type="molecule type" value="Genomic_DNA"/>
</dbReference>
<dbReference type="RefSeq" id="WP_004445629.1">
    <property type="nucleotide sequence ID" value="NZ_AKXB02000091.1"/>
</dbReference>
<evidence type="ECO:0000256" key="1">
    <source>
        <dbReference type="SAM" id="Phobius"/>
    </source>
</evidence>
<keyword evidence="1" id="KW-0472">Membrane</keyword>
<sequence>MRKTLIYILLFTFLTSHLYAHRVILKSGEQLSGDLKETEGTSDYIIITTEGEDIKILKKDIAEIFFEEEGNALCIHFKEQPEPKCNLKIIKLNTNTVYYVDENRYLRASFKDLESISIETPSTKILEQLSKTGFQMRITSKDKKEVLSLIQSVNEGGISVQNESDPNPVLIPKEEIASVFYKAIQEKKEEPPPKEKEIQPITILDYLIPGYYIKNQGYTKSGFTLMGAAAFFAIGSLYEFMEAKNSEGKTPLFVPQGDGSILWIEQPNGEFNKHKNLNQLFLISLVCTYLFNTALVTFPATFSFFFQEMPANPNLHSVEKDQKIEMKINININF</sequence>